<evidence type="ECO:0000256" key="1">
    <source>
        <dbReference type="SAM" id="SignalP"/>
    </source>
</evidence>
<name>A0A139W8I3_TRICA</name>
<reference evidence="2 3" key="2">
    <citation type="journal article" date="2010" name="Nucleic Acids Res.">
        <title>BeetleBase in 2010: revisions to provide comprehensive genomic information for Tribolium castaneum.</title>
        <authorList>
            <person name="Kim H.S."/>
            <person name="Murphy T."/>
            <person name="Xia J."/>
            <person name="Caragea D."/>
            <person name="Park Y."/>
            <person name="Beeman R.W."/>
            <person name="Lorenzen M.D."/>
            <person name="Butcher S."/>
            <person name="Manak J.R."/>
            <person name="Brown S.J."/>
        </authorList>
    </citation>
    <scope>NUCLEOTIDE SEQUENCE [LARGE SCALE GENOMIC DNA]</scope>
    <source>
        <strain evidence="2 3">Georgia GA2</strain>
    </source>
</reference>
<feature type="chain" id="PRO_5007299584" evidence="1">
    <location>
        <begin position="30"/>
        <end position="66"/>
    </location>
</feature>
<gene>
    <name evidence="2" type="primary">AUGUSTUS-3.0.2_31077</name>
    <name evidence="2" type="ORF">TcasGA2_TC031077</name>
</gene>
<dbReference type="AlphaFoldDB" id="A0A139W8I3"/>
<evidence type="ECO:0000313" key="3">
    <source>
        <dbReference type="Proteomes" id="UP000007266"/>
    </source>
</evidence>
<organism evidence="2 3">
    <name type="scientific">Tribolium castaneum</name>
    <name type="common">Red flour beetle</name>
    <dbReference type="NCBI Taxonomy" id="7070"/>
    <lineage>
        <taxon>Eukaryota</taxon>
        <taxon>Metazoa</taxon>
        <taxon>Ecdysozoa</taxon>
        <taxon>Arthropoda</taxon>
        <taxon>Hexapoda</taxon>
        <taxon>Insecta</taxon>
        <taxon>Pterygota</taxon>
        <taxon>Neoptera</taxon>
        <taxon>Endopterygota</taxon>
        <taxon>Coleoptera</taxon>
        <taxon>Polyphaga</taxon>
        <taxon>Cucujiformia</taxon>
        <taxon>Tenebrionidae</taxon>
        <taxon>Tenebrionidae incertae sedis</taxon>
        <taxon>Tribolium</taxon>
    </lineage>
</organism>
<proteinExistence type="predicted"/>
<keyword evidence="1" id="KW-0732">Signal</keyword>
<keyword evidence="3" id="KW-1185">Reference proteome</keyword>
<dbReference type="EMBL" id="KQ973308">
    <property type="protein sequence ID" value="KXZ75584.1"/>
    <property type="molecule type" value="Genomic_DNA"/>
</dbReference>
<sequence length="66" mass="7199">MSSRQSLAIKTLLPRSFLALVAQLNVAAGGSFYVKQPLADIQWAHKGIAGKTQKTLESDSRIGWGW</sequence>
<dbReference type="InParanoid" id="A0A139W8I3"/>
<feature type="signal peptide" evidence="1">
    <location>
        <begin position="1"/>
        <end position="29"/>
    </location>
</feature>
<protein>
    <submittedName>
        <fullName evidence="2">Uncharacterized protein</fullName>
    </submittedName>
</protein>
<accession>A0A139W8I3</accession>
<dbReference type="Proteomes" id="UP000007266">
    <property type="component" value="Unassembled WGS sequence"/>
</dbReference>
<evidence type="ECO:0000313" key="2">
    <source>
        <dbReference type="EMBL" id="KXZ75584.1"/>
    </source>
</evidence>
<reference evidence="2 3" key="1">
    <citation type="journal article" date="2008" name="Nature">
        <title>The genome of the model beetle and pest Tribolium castaneum.</title>
        <authorList>
            <consortium name="Tribolium Genome Sequencing Consortium"/>
            <person name="Richards S."/>
            <person name="Gibbs R.A."/>
            <person name="Weinstock G.M."/>
            <person name="Brown S.J."/>
            <person name="Denell R."/>
            <person name="Beeman R.W."/>
            <person name="Gibbs R."/>
            <person name="Beeman R.W."/>
            <person name="Brown S.J."/>
            <person name="Bucher G."/>
            <person name="Friedrich M."/>
            <person name="Grimmelikhuijzen C.J."/>
            <person name="Klingler M."/>
            <person name="Lorenzen M."/>
            <person name="Richards S."/>
            <person name="Roth S."/>
            <person name="Schroder R."/>
            <person name="Tautz D."/>
            <person name="Zdobnov E.M."/>
            <person name="Muzny D."/>
            <person name="Gibbs R.A."/>
            <person name="Weinstock G.M."/>
            <person name="Attaway T."/>
            <person name="Bell S."/>
            <person name="Buhay C.J."/>
            <person name="Chandrabose M.N."/>
            <person name="Chavez D."/>
            <person name="Clerk-Blankenburg K.P."/>
            <person name="Cree A."/>
            <person name="Dao M."/>
            <person name="Davis C."/>
            <person name="Chacko J."/>
            <person name="Dinh H."/>
            <person name="Dugan-Rocha S."/>
            <person name="Fowler G."/>
            <person name="Garner T.T."/>
            <person name="Garnes J."/>
            <person name="Gnirke A."/>
            <person name="Hawes A."/>
            <person name="Hernandez J."/>
            <person name="Hines S."/>
            <person name="Holder M."/>
            <person name="Hume J."/>
            <person name="Jhangiani S.N."/>
            <person name="Joshi V."/>
            <person name="Khan Z.M."/>
            <person name="Jackson L."/>
            <person name="Kovar C."/>
            <person name="Kowis A."/>
            <person name="Lee S."/>
            <person name="Lewis L.R."/>
            <person name="Margolis J."/>
            <person name="Morgan M."/>
            <person name="Nazareth L.V."/>
            <person name="Nguyen N."/>
            <person name="Okwuonu G."/>
            <person name="Parker D."/>
            <person name="Richards S."/>
            <person name="Ruiz S.J."/>
            <person name="Santibanez J."/>
            <person name="Savard J."/>
            <person name="Scherer S.E."/>
            <person name="Schneider B."/>
            <person name="Sodergren E."/>
            <person name="Tautz D."/>
            <person name="Vattahil S."/>
            <person name="Villasana D."/>
            <person name="White C.S."/>
            <person name="Wright R."/>
            <person name="Park Y."/>
            <person name="Beeman R.W."/>
            <person name="Lord J."/>
            <person name="Oppert B."/>
            <person name="Lorenzen M."/>
            <person name="Brown S."/>
            <person name="Wang L."/>
            <person name="Savard J."/>
            <person name="Tautz D."/>
            <person name="Richards S."/>
            <person name="Weinstock G."/>
            <person name="Gibbs R.A."/>
            <person name="Liu Y."/>
            <person name="Worley K."/>
            <person name="Weinstock G."/>
            <person name="Elsik C.G."/>
            <person name="Reese J.T."/>
            <person name="Elhaik E."/>
            <person name="Landan G."/>
            <person name="Graur D."/>
            <person name="Arensburger P."/>
            <person name="Atkinson P."/>
            <person name="Beeman R.W."/>
            <person name="Beidler J."/>
            <person name="Brown S.J."/>
            <person name="Demuth J.P."/>
            <person name="Drury D.W."/>
            <person name="Du Y.Z."/>
            <person name="Fujiwara H."/>
            <person name="Lorenzen M."/>
            <person name="Maselli V."/>
            <person name="Osanai M."/>
            <person name="Park Y."/>
            <person name="Robertson H.M."/>
            <person name="Tu Z."/>
            <person name="Wang J.J."/>
            <person name="Wang S."/>
            <person name="Richards S."/>
            <person name="Song H."/>
            <person name="Zhang L."/>
            <person name="Sodergren E."/>
            <person name="Werner D."/>
            <person name="Stanke M."/>
            <person name="Morgenstern B."/>
            <person name="Solovyev V."/>
            <person name="Kosarev P."/>
            <person name="Brown G."/>
            <person name="Chen H.C."/>
            <person name="Ermolaeva O."/>
            <person name="Hlavina W."/>
            <person name="Kapustin Y."/>
            <person name="Kiryutin B."/>
            <person name="Kitts P."/>
            <person name="Maglott D."/>
            <person name="Pruitt K."/>
            <person name="Sapojnikov V."/>
            <person name="Souvorov A."/>
            <person name="Mackey A.J."/>
            <person name="Waterhouse R.M."/>
            <person name="Wyder S."/>
            <person name="Zdobnov E.M."/>
            <person name="Zdobnov E.M."/>
            <person name="Wyder S."/>
            <person name="Kriventseva E.V."/>
            <person name="Kadowaki T."/>
            <person name="Bork P."/>
            <person name="Aranda M."/>
            <person name="Bao R."/>
            <person name="Beermann A."/>
            <person name="Berns N."/>
            <person name="Bolognesi R."/>
            <person name="Bonneton F."/>
            <person name="Bopp D."/>
            <person name="Brown S.J."/>
            <person name="Bucher G."/>
            <person name="Butts T."/>
            <person name="Chaumot A."/>
            <person name="Denell R.E."/>
            <person name="Ferrier D.E."/>
            <person name="Friedrich M."/>
            <person name="Gordon C.M."/>
            <person name="Jindra M."/>
            <person name="Klingler M."/>
            <person name="Lan Q."/>
            <person name="Lattorff H.M."/>
            <person name="Laudet V."/>
            <person name="von Levetsow C."/>
            <person name="Liu Z."/>
            <person name="Lutz R."/>
            <person name="Lynch J.A."/>
            <person name="da Fonseca R.N."/>
            <person name="Posnien N."/>
            <person name="Reuter R."/>
            <person name="Roth S."/>
            <person name="Savard J."/>
            <person name="Schinko J.B."/>
            <person name="Schmitt C."/>
            <person name="Schoppmeier M."/>
            <person name="Schroder R."/>
            <person name="Shippy T.D."/>
            <person name="Simonnet F."/>
            <person name="Marques-Souza H."/>
            <person name="Tautz D."/>
            <person name="Tomoyasu Y."/>
            <person name="Trauner J."/>
            <person name="Van der Zee M."/>
            <person name="Vervoort M."/>
            <person name="Wittkopp N."/>
            <person name="Wimmer E.A."/>
            <person name="Yang X."/>
            <person name="Jones A.K."/>
            <person name="Sattelle D.B."/>
            <person name="Ebert P.R."/>
            <person name="Nelson D."/>
            <person name="Scott J.G."/>
            <person name="Beeman R.W."/>
            <person name="Muthukrishnan S."/>
            <person name="Kramer K.J."/>
            <person name="Arakane Y."/>
            <person name="Beeman R.W."/>
            <person name="Zhu Q."/>
            <person name="Hogenkamp D."/>
            <person name="Dixit R."/>
            <person name="Oppert B."/>
            <person name="Jiang H."/>
            <person name="Zou Z."/>
            <person name="Marshall J."/>
            <person name="Elpidina E."/>
            <person name="Vinokurov K."/>
            <person name="Oppert C."/>
            <person name="Zou Z."/>
            <person name="Evans J."/>
            <person name="Lu Z."/>
            <person name="Zhao P."/>
            <person name="Sumathipala N."/>
            <person name="Altincicek B."/>
            <person name="Vilcinskas A."/>
            <person name="Williams M."/>
            <person name="Hultmark D."/>
            <person name="Hetru C."/>
            <person name="Jiang H."/>
            <person name="Grimmelikhuijzen C.J."/>
            <person name="Hauser F."/>
            <person name="Cazzamali G."/>
            <person name="Williamson M."/>
            <person name="Park Y."/>
            <person name="Li B."/>
            <person name="Tanaka Y."/>
            <person name="Predel R."/>
            <person name="Neupert S."/>
            <person name="Schachtner J."/>
            <person name="Verleyen P."/>
            <person name="Raible F."/>
            <person name="Bork P."/>
            <person name="Friedrich M."/>
            <person name="Walden K.K."/>
            <person name="Robertson H.M."/>
            <person name="Angeli S."/>
            <person name="Foret S."/>
            <person name="Bucher G."/>
            <person name="Schuetz S."/>
            <person name="Maleszka R."/>
            <person name="Wimmer E.A."/>
            <person name="Beeman R.W."/>
            <person name="Lorenzen M."/>
            <person name="Tomoyasu Y."/>
            <person name="Miller S.C."/>
            <person name="Grossmann D."/>
            <person name="Bucher G."/>
        </authorList>
    </citation>
    <scope>NUCLEOTIDE SEQUENCE [LARGE SCALE GENOMIC DNA]</scope>
    <source>
        <strain evidence="2 3">Georgia GA2</strain>
    </source>
</reference>